<evidence type="ECO:0000313" key="2">
    <source>
        <dbReference type="EMBL" id="EAW14081.1"/>
    </source>
</evidence>
<keyword evidence="3" id="KW-1185">Reference proteome</keyword>
<accession>A1C6R0</accession>
<dbReference type="OrthoDB" id="5125733at2759"/>
<evidence type="ECO:0000259" key="1">
    <source>
        <dbReference type="Pfam" id="PF06985"/>
    </source>
</evidence>
<evidence type="ECO:0000313" key="3">
    <source>
        <dbReference type="Proteomes" id="UP000006701"/>
    </source>
</evidence>
<dbReference type="EMBL" id="DS027045">
    <property type="protein sequence ID" value="EAW14081.1"/>
    <property type="molecule type" value="Genomic_DNA"/>
</dbReference>
<dbReference type="Pfam" id="PF06985">
    <property type="entry name" value="HET"/>
    <property type="match status" value="1"/>
</dbReference>
<dbReference type="OMA" id="RLEAWHR"/>
<dbReference type="VEuPathDB" id="FungiDB:ACLA_071140"/>
<protein>
    <submittedName>
        <fullName evidence="2">HET domain protein</fullName>
    </submittedName>
</protein>
<dbReference type="eggNOG" id="ENOG502SMDK">
    <property type="taxonomic scope" value="Eukaryota"/>
</dbReference>
<feature type="domain" description="Heterokaryon incompatibility" evidence="1">
    <location>
        <begin position="176"/>
        <end position="312"/>
    </location>
</feature>
<dbReference type="KEGG" id="act:ACLA_071140"/>
<sequence>MTLCEICNSLSFEEDKSGLIGTQLGAFKEIQARAADGCDACRFFKNVLQTSSRWRTKLDELSERVIFLDSLRLDARRPTAINSCVYSVDDLCLDLCVSEDHEGPRDEDVDCVRRIPVNSEDEKCLAQIRSWSAECATHDSCTNATAVPLPQRIIKISPDPTVAPWLCSSNGRSGAYVILSYCSDDIHSTQEELGDSDSTILDVDSLPRTMVDGIDVARRLGYRYLWSRTLCISRDDWEKDPAKVVSIYGQAALMLVATAGEDASSGLFHDRQVYYSPALGHQKDRYLRQKHLRWTSYIEESAVAKRGWGIVERMLTPRIAHFTKHQLIWECSSGFQFEASGILDSKTGSGQARQHYAKKVVQPYIDDFIQGRDKDTRSIGKGAEQVARLEAWHRCVNAYSGGSVTVPSDKLLIMAPLAYVFNDGTLGEYLAGTWSKEIAFGLAWARPYFLLRPTSQYRAPSWSWASIDGTVDSLCLSWPEDLMQGHADNPFWIKRYQPRLVSHHMILADPSRPHGVLQEGSHIVIEGSCIGVQKLTGALFDQDAFHVTMVLDQSQMFDCPCCSPRPEETQRADLAEFNSQIQHHVCMIVQGDAWRVQESWSAERGFCDLLVLKTTERGDAFARVGFFRLQKKAVWGEEKVDSHAIFDALPWERRELKLV</sequence>
<dbReference type="InterPro" id="IPR010730">
    <property type="entry name" value="HET"/>
</dbReference>
<dbReference type="PANTHER" id="PTHR33112:SF16">
    <property type="entry name" value="HETEROKARYON INCOMPATIBILITY DOMAIN-CONTAINING PROTEIN"/>
    <property type="match status" value="1"/>
</dbReference>
<dbReference type="Proteomes" id="UP000006701">
    <property type="component" value="Unassembled WGS sequence"/>
</dbReference>
<reference evidence="2 3" key="1">
    <citation type="journal article" date="2008" name="PLoS Genet.">
        <title>Genomic islands in the pathogenic filamentous fungus Aspergillus fumigatus.</title>
        <authorList>
            <person name="Fedorova N.D."/>
            <person name="Khaldi N."/>
            <person name="Joardar V.S."/>
            <person name="Maiti R."/>
            <person name="Amedeo P."/>
            <person name="Anderson M.J."/>
            <person name="Crabtree J."/>
            <person name="Silva J.C."/>
            <person name="Badger J.H."/>
            <person name="Albarraq A."/>
            <person name="Angiuoli S."/>
            <person name="Bussey H."/>
            <person name="Bowyer P."/>
            <person name="Cotty P.J."/>
            <person name="Dyer P.S."/>
            <person name="Egan A."/>
            <person name="Galens K."/>
            <person name="Fraser-Liggett C.M."/>
            <person name="Haas B.J."/>
            <person name="Inman J.M."/>
            <person name="Kent R."/>
            <person name="Lemieux S."/>
            <person name="Malavazi I."/>
            <person name="Orvis J."/>
            <person name="Roemer T."/>
            <person name="Ronning C.M."/>
            <person name="Sundaram J.P."/>
            <person name="Sutton G."/>
            <person name="Turner G."/>
            <person name="Venter J.C."/>
            <person name="White O.R."/>
            <person name="Whitty B.R."/>
            <person name="Youngman P."/>
            <person name="Wolfe K.H."/>
            <person name="Goldman G.H."/>
            <person name="Wortman J.R."/>
            <person name="Jiang B."/>
            <person name="Denning D.W."/>
            <person name="Nierman W.C."/>
        </authorList>
    </citation>
    <scope>NUCLEOTIDE SEQUENCE [LARGE SCALE GENOMIC DNA]</scope>
    <source>
        <strain evidence="3">ATCC 1007 / CBS 513.65 / DSM 816 / NCTC 3887 / NRRL 1</strain>
    </source>
</reference>
<gene>
    <name evidence="2" type="ORF">ACLA_071140</name>
</gene>
<organism evidence="2 3">
    <name type="scientific">Aspergillus clavatus (strain ATCC 1007 / CBS 513.65 / DSM 816 / NCTC 3887 / NRRL 1 / QM 1276 / 107)</name>
    <dbReference type="NCBI Taxonomy" id="344612"/>
    <lineage>
        <taxon>Eukaryota</taxon>
        <taxon>Fungi</taxon>
        <taxon>Dikarya</taxon>
        <taxon>Ascomycota</taxon>
        <taxon>Pezizomycotina</taxon>
        <taxon>Eurotiomycetes</taxon>
        <taxon>Eurotiomycetidae</taxon>
        <taxon>Eurotiales</taxon>
        <taxon>Aspergillaceae</taxon>
        <taxon>Aspergillus</taxon>
        <taxon>Aspergillus subgen. Fumigati</taxon>
    </lineage>
</organism>
<dbReference type="GeneID" id="4708292"/>
<dbReference type="HOGENOM" id="CLU_002639_2_12_1"/>
<dbReference type="RefSeq" id="XP_001275507.1">
    <property type="nucleotide sequence ID" value="XM_001275506.1"/>
</dbReference>
<dbReference type="AlphaFoldDB" id="A1C6R0"/>
<proteinExistence type="predicted"/>
<dbReference type="PANTHER" id="PTHR33112">
    <property type="entry name" value="DOMAIN PROTEIN, PUTATIVE-RELATED"/>
    <property type="match status" value="1"/>
</dbReference>
<name>A1C6R0_ASPCL</name>